<evidence type="ECO:0000256" key="4">
    <source>
        <dbReference type="ARBA" id="ARBA00022692"/>
    </source>
</evidence>
<dbReference type="GO" id="GO:0033179">
    <property type="term" value="C:proton-transporting V-type ATPase, V0 domain"/>
    <property type="evidence" value="ECO:0007669"/>
    <property type="project" value="InterPro"/>
</dbReference>
<evidence type="ECO:0000256" key="6">
    <source>
        <dbReference type="ARBA" id="ARBA00022989"/>
    </source>
</evidence>
<keyword evidence="11" id="KW-1185">Reference proteome</keyword>
<keyword evidence="3" id="KW-0813">Transport</keyword>
<name>A0AAD8UUM7_BABGI</name>
<evidence type="ECO:0000256" key="1">
    <source>
        <dbReference type="ARBA" id="ARBA00004127"/>
    </source>
</evidence>
<dbReference type="EMBL" id="JAVEPI010000001">
    <property type="protein sequence ID" value="KAK1444852.1"/>
    <property type="molecule type" value="Genomic_DNA"/>
</dbReference>
<dbReference type="Proteomes" id="UP001230268">
    <property type="component" value="Unassembled WGS sequence"/>
</dbReference>
<keyword evidence="6 9" id="KW-1133">Transmembrane helix</keyword>
<keyword evidence="7" id="KW-0406">Ion transport</keyword>
<evidence type="ECO:0000256" key="2">
    <source>
        <dbReference type="ARBA" id="ARBA00008328"/>
    </source>
</evidence>
<accession>A0AAD8UUM7</accession>
<keyword evidence="8 9" id="KW-0472">Membrane</keyword>
<proteinExistence type="inferred from homology"/>
<organism evidence="10 11">
    <name type="scientific">Babesia gibsoni</name>
    <dbReference type="NCBI Taxonomy" id="33632"/>
    <lineage>
        <taxon>Eukaryota</taxon>
        <taxon>Sar</taxon>
        <taxon>Alveolata</taxon>
        <taxon>Apicomplexa</taxon>
        <taxon>Aconoidasida</taxon>
        <taxon>Piroplasmida</taxon>
        <taxon>Babesiidae</taxon>
        <taxon>Babesia</taxon>
    </lineage>
</organism>
<keyword evidence="4 9" id="KW-0812">Transmembrane</keyword>
<evidence type="ECO:0000313" key="11">
    <source>
        <dbReference type="Proteomes" id="UP001230268"/>
    </source>
</evidence>
<evidence type="ECO:0000256" key="3">
    <source>
        <dbReference type="ARBA" id="ARBA00022448"/>
    </source>
</evidence>
<dbReference type="PANTHER" id="PTHR12263">
    <property type="entry name" value="VACUOLAR ATP SYNTHASE SUBUNIT H"/>
    <property type="match status" value="1"/>
</dbReference>
<comment type="subcellular location">
    <subcellularLocation>
        <location evidence="1">Endomembrane system</location>
        <topology evidence="1">Multi-pass membrane protein</topology>
    </subcellularLocation>
</comment>
<dbReference type="Pfam" id="PF05493">
    <property type="entry name" value="ATP_synt_H"/>
    <property type="match status" value="1"/>
</dbReference>
<keyword evidence="5" id="KW-0375">Hydrogen ion transport</keyword>
<comment type="caution">
    <text evidence="10">The sequence shown here is derived from an EMBL/GenBank/DDBJ whole genome shotgun (WGS) entry which is preliminary data.</text>
</comment>
<dbReference type="InterPro" id="IPR008389">
    <property type="entry name" value="ATPase_V0-cplx_e1/e2_su"/>
</dbReference>
<comment type="similarity">
    <text evidence="2">Belongs to the V-ATPase e1/e2 subunit family.</text>
</comment>
<gene>
    <name evidence="10" type="ORF">BgAZ_107580</name>
</gene>
<reference evidence="10" key="1">
    <citation type="submission" date="2023-08" db="EMBL/GenBank/DDBJ databases">
        <title>Draft sequence of the Babesia gibsoni genome.</title>
        <authorList>
            <person name="Yamagishi J.Y."/>
            <person name="Xuan X.X."/>
        </authorList>
    </citation>
    <scope>NUCLEOTIDE SEQUENCE</scope>
    <source>
        <strain evidence="10">Azabu</strain>
    </source>
</reference>
<evidence type="ECO:0000256" key="5">
    <source>
        <dbReference type="ARBA" id="ARBA00022781"/>
    </source>
</evidence>
<dbReference type="AlphaFoldDB" id="A0AAD8UUM7"/>
<dbReference type="GO" id="GO:0012505">
    <property type="term" value="C:endomembrane system"/>
    <property type="evidence" value="ECO:0007669"/>
    <property type="project" value="UniProtKB-SubCell"/>
</dbReference>
<protein>
    <submittedName>
        <fullName evidence="10">Uncharacterized protein</fullName>
    </submittedName>
</protein>
<evidence type="ECO:0000313" key="10">
    <source>
        <dbReference type="EMBL" id="KAK1444852.1"/>
    </source>
</evidence>
<evidence type="ECO:0000256" key="9">
    <source>
        <dbReference type="SAM" id="Phobius"/>
    </source>
</evidence>
<dbReference type="GO" id="GO:0046961">
    <property type="term" value="F:proton-transporting ATPase activity, rotational mechanism"/>
    <property type="evidence" value="ECO:0007669"/>
    <property type="project" value="InterPro"/>
</dbReference>
<evidence type="ECO:0000256" key="8">
    <source>
        <dbReference type="ARBA" id="ARBA00023136"/>
    </source>
</evidence>
<evidence type="ECO:0000256" key="7">
    <source>
        <dbReference type="ARBA" id="ARBA00023065"/>
    </source>
</evidence>
<feature type="transmembrane region" description="Helical" evidence="9">
    <location>
        <begin position="6"/>
        <end position="29"/>
    </location>
</feature>
<sequence>MDRWNFVMMMTGGYAAVGVVLTLFVIICFRHRVDRRKTDNFEGLVALVVLSTAFCLWLLWICMYMAQMHPMISPIKHIHEHAEEAKPVAKVAVATA</sequence>
<feature type="transmembrane region" description="Helical" evidence="9">
    <location>
        <begin position="41"/>
        <end position="66"/>
    </location>
</feature>
<dbReference type="PANTHER" id="PTHR12263:SF0">
    <property type="entry name" value="V-TYPE PROTON ATPASE SUBUNIT"/>
    <property type="match status" value="1"/>
</dbReference>